<gene>
    <name evidence="2" type="ORF">GLYMA_15G237400</name>
</gene>
<organism evidence="2">
    <name type="scientific">Glycine max</name>
    <name type="common">Soybean</name>
    <name type="synonym">Glycine hispida</name>
    <dbReference type="NCBI Taxonomy" id="3847"/>
    <lineage>
        <taxon>Eukaryota</taxon>
        <taxon>Viridiplantae</taxon>
        <taxon>Streptophyta</taxon>
        <taxon>Embryophyta</taxon>
        <taxon>Tracheophyta</taxon>
        <taxon>Spermatophyta</taxon>
        <taxon>Magnoliopsida</taxon>
        <taxon>eudicotyledons</taxon>
        <taxon>Gunneridae</taxon>
        <taxon>Pentapetalae</taxon>
        <taxon>rosids</taxon>
        <taxon>fabids</taxon>
        <taxon>Fabales</taxon>
        <taxon>Fabaceae</taxon>
        <taxon>Papilionoideae</taxon>
        <taxon>50 kb inversion clade</taxon>
        <taxon>NPAAA clade</taxon>
        <taxon>indigoferoid/millettioid clade</taxon>
        <taxon>Phaseoleae</taxon>
        <taxon>Glycine</taxon>
        <taxon>Glycine subgen. Soja</taxon>
    </lineage>
</organism>
<reference evidence="2" key="3">
    <citation type="submission" date="2018-07" db="EMBL/GenBank/DDBJ databases">
        <title>WGS assembly of Glycine max.</title>
        <authorList>
            <person name="Schmutz J."/>
            <person name="Cannon S."/>
            <person name="Schlueter J."/>
            <person name="Ma J."/>
            <person name="Mitros T."/>
            <person name="Nelson W."/>
            <person name="Hyten D."/>
            <person name="Song Q."/>
            <person name="Thelen J."/>
            <person name="Cheng J."/>
            <person name="Xu D."/>
            <person name="Hellsten U."/>
            <person name="May G."/>
            <person name="Yu Y."/>
            <person name="Sakurai T."/>
            <person name="Umezawa T."/>
            <person name="Bhattacharyya M."/>
            <person name="Sandhu D."/>
            <person name="Valliyodan B."/>
            <person name="Lindquist E."/>
            <person name="Peto M."/>
            <person name="Grant D."/>
            <person name="Shu S."/>
            <person name="Goodstein D."/>
            <person name="Barry K."/>
            <person name="Futrell-Griggs M."/>
            <person name="Abernathy B."/>
            <person name="Du J."/>
            <person name="Tian Z."/>
            <person name="Zhu L."/>
            <person name="Gill N."/>
            <person name="Joshi T."/>
            <person name="Libault M."/>
            <person name="Sethuraman A."/>
            <person name="Zhang X."/>
            <person name="Shinozaki K."/>
            <person name="Nguyen H."/>
            <person name="Wing R."/>
            <person name="Cregan P."/>
            <person name="Specht J."/>
            <person name="Grimwood J."/>
            <person name="Rokhsar D."/>
            <person name="Stacey G."/>
            <person name="Shoemaker R."/>
            <person name="Jackson S."/>
        </authorList>
    </citation>
    <scope>NUCLEOTIDE SEQUENCE</scope>
    <source>
        <tissue evidence="2">Callus</tissue>
    </source>
</reference>
<name>A0A0R0GGN0_SOYBN</name>
<proteinExistence type="predicted"/>
<reference evidence="2 3" key="1">
    <citation type="journal article" date="2010" name="Nature">
        <title>Genome sequence of the palaeopolyploid soybean.</title>
        <authorList>
            <person name="Schmutz J."/>
            <person name="Cannon S.B."/>
            <person name="Schlueter J."/>
            <person name="Ma J."/>
            <person name="Mitros T."/>
            <person name="Nelson W."/>
            <person name="Hyten D.L."/>
            <person name="Song Q."/>
            <person name="Thelen J.J."/>
            <person name="Cheng J."/>
            <person name="Xu D."/>
            <person name="Hellsten U."/>
            <person name="May G.D."/>
            <person name="Yu Y."/>
            <person name="Sakurai T."/>
            <person name="Umezawa T."/>
            <person name="Bhattacharyya M.K."/>
            <person name="Sandhu D."/>
            <person name="Valliyodan B."/>
            <person name="Lindquist E."/>
            <person name="Peto M."/>
            <person name="Grant D."/>
            <person name="Shu S."/>
            <person name="Goodstein D."/>
            <person name="Barry K."/>
            <person name="Futrell-Griggs M."/>
            <person name="Abernathy B."/>
            <person name="Du J."/>
            <person name="Tian Z."/>
            <person name="Zhu L."/>
            <person name="Gill N."/>
            <person name="Joshi T."/>
            <person name="Libault M."/>
            <person name="Sethuraman A."/>
            <person name="Zhang X.-C."/>
            <person name="Shinozaki K."/>
            <person name="Nguyen H.T."/>
            <person name="Wing R.A."/>
            <person name="Cregan P."/>
            <person name="Specht J."/>
            <person name="Grimwood J."/>
            <person name="Rokhsar D."/>
            <person name="Stacey G."/>
            <person name="Shoemaker R.C."/>
            <person name="Jackson S.A."/>
        </authorList>
    </citation>
    <scope>NUCLEOTIDE SEQUENCE</scope>
    <source>
        <strain evidence="3">cv. Williams 82</strain>
        <tissue evidence="2">Callus</tissue>
    </source>
</reference>
<feature type="region of interest" description="Disordered" evidence="1">
    <location>
        <begin position="77"/>
        <end position="109"/>
    </location>
</feature>
<sequence>MIKVQVEEGDKAIAFLKRHPQRLVSLSPHFTPEAASYAQAQPQAHNFFFTPHYKCLALHILVHFKLYRTSHFLAASSPTLPAPPSSATSTTPTTYAPPPSHPPLSLTLL</sequence>
<dbReference type="EMBL" id="CM000848">
    <property type="protein sequence ID" value="KRH13412.1"/>
    <property type="molecule type" value="Genomic_DNA"/>
</dbReference>
<evidence type="ECO:0000313" key="2">
    <source>
        <dbReference type="EMBL" id="KRH13412.1"/>
    </source>
</evidence>
<accession>A0A0R0GGN0</accession>
<reference evidence="3" key="2">
    <citation type="submission" date="2018-02" db="UniProtKB">
        <authorList>
            <consortium name="EnsemblPlants"/>
        </authorList>
    </citation>
    <scope>IDENTIFICATION</scope>
    <source>
        <strain evidence="3">Williams 82</strain>
    </source>
</reference>
<evidence type="ECO:0000313" key="4">
    <source>
        <dbReference type="Proteomes" id="UP000008827"/>
    </source>
</evidence>
<dbReference type="InParanoid" id="A0A0R0GGN0"/>
<dbReference type="Proteomes" id="UP000008827">
    <property type="component" value="Chromosome 15"/>
</dbReference>
<evidence type="ECO:0000256" key="1">
    <source>
        <dbReference type="SAM" id="MobiDB-lite"/>
    </source>
</evidence>
<feature type="compositionally biased region" description="Low complexity" evidence="1">
    <location>
        <begin position="77"/>
        <end position="94"/>
    </location>
</feature>
<evidence type="ECO:0000313" key="3">
    <source>
        <dbReference type="EnsemblPlants" id="KRH13412"/>
    </source>
</evidence>
<protein>
    <submittedName>
        <fullName evidence="2 3">Uncharacterized protein</fullName>
    </submittedName>
</protein>
<dbReference type="EnsemblPlants" id="KRH13412">
    <property type="protein sequence ID" value="KRH13412"/>
    <property type="gene ID" value="GLYMA_15G237400"/>
</dbReference>
<dbReference type="AlphaFoldDB" id="A0A0R0GGN0"/>
<dbReference type="Gramene" id="KRH13412">
    <property type="protein sequence ID" value="KRH13412"/>
    <property type="gene ID" value="GLYMA_15G237400"/>
</dbReference>
<keyword evidence="4" id="KW-1185">Reference proteome</keyword>